<accession>A0A2B4RAS6</accession>
<evidence type="ECO:0000256" key="3">
    <source>
        <dbReference type="SAM" id="Phobius"/>
    </source>
</evidence>
<evidence type="ECO:0000256" key="1">
    <source>
        <dbReference type="ARBA" id="ARBA00008335"/>
    </source>
</evidence>
<keyword evidence="5" id="KW-1185">Reference proteome</keyword>
<comment type="similarity">
    <text evidence="1">Belongs to the major facilitator superfamily.</text>
</comment>
<dbReference type="PANTHER" id="PTHR11328:SF28">
    <property type="entry name" value="MAJOR FACILITATOR SUPERFAMILY DOMAIN-CONTAINING PROTEIN 12"/>
    <property type="match status" value="1"/>
</dbReference>
<dbReference type="Gene3D" id="1.20.1250.20">
    <property type="entry name" value="MFS general substrate transporter like domains"/>
    <property type="match status" value="1"/>
</dbReference>
<keyword evidence="3" id="KW-1133">Transmembrane helix</keyword>
<feature type="transmembrane region" description="Helical" evidence="3">
    <location>
        <begin position="495"/>
        <end position="518"/>
    </location>
</feature>
<dbReference type="PANTHER" id="PTHR11328">
    <property type="entry name" value="MAJOR FACILITATOR SUPERFAMILY DOMAIN-CONTAINING PROTEIN"/>
    <property type="match status" value="1"/>
</dbReference>
<dbReference type="InterPro" id="IPR039672">
    <property type="entry name" value="MFS_2"/>
</dbReference>
<proteinExistence type="inferred from homology"/>
<feature type="transmembrane region" description="Helical" evidence="3">
    <location>
        <begin position="530"/>
        <end position="553"/>
    </location>
</feature>
<feature type="region of interest" description="Disordered" evidence="2">
    <location>
        <begin position="72"/>
        <end position="93"/>
    </location>
</feature>
<dbReference type="GO" id="GO:0015293">
    <property type="term" value="F:symporter activity"/>
    <property type="evidence" value="ECO:0007669"/>
    <property type="project" value="InterPro"/>
</dbReference>
<organism evidence="4 5">
    <name type="scientific">Stylophora pistillata</name>
    <name type="common">Smooth cauliflower coral</name>
    <dbReference type="NCBI Taxonomy" id="50429"/>
    <lineage>
        <taxon>Eukaryota</taxon>
        <taxon>Metazoa</taxon>
        <taxon>Cnidaria</taxon>
        <taxon>Anthozoa</taxon>
        <taxon>Hexacorallia</taxon>
        <taxon>Scleractinia</taxon>
        <taxon>Astrocoeniina</taxon>
        <taxon>Pocilloporidae</taxon>
        <taxon>Stylophora</taxon>
    </lineage>
</organism>
<dbReference type="STRING" id="50429.A0A2B4RAS6"/>
<feature type="transmembrane region" description="Helical" evidence="3">
    <location>
        <begin position="565"/>
        <end position="588"/>
    </location>
</feature>
<feature type="region of interest" description="Disordered" evidence="2">
    <location>
        <begin position="308"/>
        <end position="327"/>
    </location>
</feature>
<reference evidence="5" key="1">
    <citation type="journal article" date="2017" name="bioRxiv">
        <title>Comparative analysis of the genomes of Stylophora pistillata and Acropora digitifera provides evidence for extensive differences between species of corals.</title>
        <authorList>
            <person name="Voolstra C.R."/>
            <person name="Li Y."/>
            <person name="Liew Y.J."/>
            <person name="Baumgarten S."/>
            <person name="Zoccola D."/>
            <person name="Flot J.-F."/>
            <person name="Tambutte S."/>
            <person name="Allemand D."/>
            <person name="Aranda M."/>
        </authorList>
    </citation>
    <scope>NUCLEOTIDE SEQUENCE [LARGE SCALE GENOMIC DNA]</scope>
</reference>
<feature type="compositionally biased region" description="Basic and acidic residues" evidence="2">
    <location>
        <begin position="171"/>
        <end position="180"/>
    </location>
</feature>
<dbReference type="SUPFAM" id="SSF103473">
    <property type="entry name" value="MFS general substrate transporter"/>
    <property type="match status" value="1"/>
</dbReference>
<comment type="caution">
    <text evidence="4">The sequence shown here is derived from an EMBL/GenBank/DDBJ whole genome shotgun (WGS) entry which is preliminary data.</text>
</comment>
<dbReference type="Proteomes" id="UP000225706">
    <property type="component" value="Unassembled WGS sequence"/>
</dbReference>
<keyword evidence="3" id="KW-0812">Transmembrane</keyword>
<feature type="transmembrane region" description="Helical" evidence="3">
    <location>
        <begin position="24"/>
        <end position="46"/>
    </location>
</feature>
<evidence type="ECO:0000313" key="4">
    <source>
        <dbReference type="EMBL" id="PFX14761.1"/>
    </source>
</evidence>
<dbReference type="GO" id="GO:0008643">
    <property type="term" value="P:carbohydrate transport"/>
    <property type="evidence" value="ECO:0007669"/>
    <property type="project" value="InterPro"/>
</dbReference>
<evidence type="ECO:0000256" key="2">
    <source>
        <dbReference type="SAM" id="MobiDB-lite"/>
    </source>
</evidence>
<sequence length="648" mass="72586">MQDIYRCQTVDGKVTSSPVRLPDFVSLSWIATGTGVLFAFIFLFGAKEPQKLNEKGKKSTCVGSIEDQVAASEKDGKYDETDCKNPPTKEPQRRLRVNSTYSSIMNAPGIILTPFGSKNAESLAHRFVDMIMASSQFETYQHDLNESEDILSREQRERKKSFLRKSVNALLKDKENDSDHNQSNPDTEMARNNPESEDTKNWICLEVENLDRERKNSLLFRVYNGLFSRLHHAEERQATYTGSNGHQAAEDNEYDKDITGGKYCKKEEMDTIPEEKIRKTSLGMDSSNKGERKIGNDKETMIKDFSEASVSSDHGQSEYGHPAIPNGDDYRLPSFGFTCDRNEDAVKANVLNTSVGKPNKAVTFSSPVFPAMPSMLEDQPKELVFNELIGETTNLNESAQNYLRQSWKNDESIVSYKGNNNSSVVEANPDLHGPHVLPESVQSKRKRPKRIKDWLRDPNLYKVAIIFTCTRLAQDAVYSYLPLFLTERLLFVKEAIAYIPLILLISSSLSSLICNRLSSKIGSKETSGSVFATITVIARISSGGLIICIQKLYPEESSNRAVGEYVRLVFAMTPGTLTLVGFLLVLLFQPSKSSIKSKGSQNLEDQADQSSFDIQVPRENEVTQNVCLDKNQTSSITAVHSFSEDTKL</sequence>
<protein>
    <submittedName>
        <fullName evidence="4">Major facilitator superfamily domain-containing protein 12</fullName>
    </submittedName>
</protein>
<dbReference type="InterPro" id="IPR036259">
    <property type="entry name" value="MFS_trans_sf"/>
</dbReference>
<feature type="compositionally biased region" description="Basic and acidic residues" evidence="2">
    <location>
        <begin position="72"/>
        <end position="83"/>
    </location>
</feature>
<name>A0A2B4RAS6_STYPI</name>
<evidence type="ECO:0000313" key="5">
    <source>
        <dbReference type="Proteomes" id="UP000225706"/>
    </source>
</evidence>
<keyword evidence="3" id="KW-0472">Membrane</keyword>
<dbReference type="GO" id="GO:0005886">
    <property type="term" value="C:plasma membrane"/>
    <property type="evidence" value="ECO:0007669"/>
    <property type="project" value="TreeGrafter"/>
</dbReference>
<gene>
    <name evidence="4" type="primary">MFSD12</name>
    <name evidence="4" type="ORF">AWC38_SpisGene21059</name>
</gene>
<feature type="region of interest" description="Disordered" evidence="2">
    <location>
        <begin position="169"/>
        <end position="195"/>
    </location>
</feature>
<dbReference type="AlphaFoldDB" id="A0A2B4RAS6"/>
<dbReference type="EMBL" id="LSMT01000735">
    <property type="protein sequence ID" value="PFX14761.1"/>
    <property type="molecule type" value="Genomic_DNA"/>
</dbReference>